<proteinExistence type="predicted"/>
<dbReference type="Proteomes" id="UP001165065">
    <property type="component" value="Unassembled WGS sequence"/>
</dbReference>
<gene>
    <name evidence="1" type="ORF">TrCOL_g11966</name>
</gene>
<organism evidence="1 2">
    <name type="scientific">Triparma columacea</name>
    <dbReference type="NCBI Taxonomy" id="722753"/>
    <lineage>
        <taxon>Eukaryota</taxon>
        <taxon>Sar</taxon>
        <taxon>Stramenopiles</taxon>
        <taxon>Ochrophyta</taxon>
        <taxon>Bolidophyceae</taxon>
        <taxon>Parmales</taxon>
        <taxon>Triparmaceae</taxon>
        <taxon>Triparma</taxon>
    </lineage>
</organism>
<evidence type="ECO:0000313" key="1">
    <source>
        <dbReference type="EMBL" id="GMI19723.1"/>
    </source>
</evidence>
<dbReference type="AlphaFoldDB" id="A0A9W7L1I5"/>
<name>A0A9W7L1I5_9STRA</name>
<dbReference type="EMBL" id="BRYA01000499">
    <property type="protein sequence ID" value="GMI19723.1"/>
    <property type="molecule type" value="Genomic_DNA"/>
</dbReference>
<keyword evidence="2" id="KW-1185">Reference proteome</keyword>
<evidence type="ECO:0000313" key="2">
    <source>
        <dbReference type="Proteomes" id="UP001165065"/>
    </source>
</evidence>
<comment type="caution">
    <text evidence="1">The sequence shown here is derived from an EMBL/GenBank/DDBJ whole genome shotgun (WGS) entry which is preliminary data.</text>
</comment>
<dbReference type="OrthoDB" id="203133at2759"/>
<accession>A0A9W7L1I5</accession>
<sequence length="106" mass="11599">MGSSSSKTSNLDPSRISGSFPVVIKGCEKVSSDLFACLETKGERADSGSAENNPKSGLLVGTVDECAALIKKYNDCYESKIGNRANEKFRKVQERVPEEYRFQGKQ</sequence>
<reference evidence="2" key="1">
    <citation type="journal article" date="2023" name="Commun. Biol.">
        <title>Genome analysis of Parmales, the sister group of diatoms, reveals the evolutionary specialization of diatoms from phago-mixotrophs to photoautotrophs.</title>
        <authorList>
            <person name="Ban H."/>
            <person name="Sato S."/>
            <person name="Yoshikawa S."/>
            <person name="Yamada K."/>
            <person name="Nakamura Y."/>
            <person name="Ichinomiya M."/>
            <person name="Sato N."/>
            <person name="Blanc-Mathieu R."/>
            <person name="Endo H."/>
            <person name="Kuwata A."/>
            <person name="Ogata H."/>
        </authorList>
    </citation>
    <scope>NUCLEOTIDE SEQUENCE [LARGE SCALE GENOMIC DNA]</scope>
</reference>
<protein>
    <submittedName>
        <fullName evidence="1">Uncharacterized protein</fullName>
    </submittedName>
</protein>